<feature type="region of interest" description="Disordered" evidence="2">
    <location>
        <begin position="425"/>
        <end position="464"/>
    </location>
</feature>
<keyword evidence="4" id="KW-1185">Reference proteome</keyword>
<feature type="compositionally biased region" description="Basic and acidic residues" evidence="2">
    <location>
        <begin position="586"/>
        <end position="598"/>
    </location>
</feature>
<feature type="compositionally biased region" description="Low complexity" evidence="2">
    <location>
        <begin position="481"/>
        <end position="509"/>
    </location>
</feature>
<accession>A0A4D9DAJ5</accession>
<feature type="compositionally biased region" description="Low complexity" evidence="2">
    <location>
        <begin position="427"/>
        <end position="441"/>
    </location>
</feature>
<feature type="region of interest" description="Disordered" evidence="2">
    <location>
        <begin position="652"/>
        <end position="733"/>
    </location>
</feature>
<feature type="compositionally biased region" description="Polar residues" evidence="2">
    <location>
        <begin position="334"/>
        <end position="356"/>
    </location>
</feature>
<feature type="region of interest" description="Disordered" evidence="2">
    <location>
        <begin position="1"/>
        <end position="50"/>
    </location>
</feature>
<feature type="region of interest" description="Disordered" evidence="2">
    <location>
        <begin position="334"/>
        <end position="370"/>
    </location>
</feature>
<feature type="compositionally biased region" description="Low complexity" evidence="2">
    <location>
        <begin position="1"/>
        <end position="20"/>
    </location>
</feature>
<keyword evidence="1" id="KW-0175">Coiled coil</keyword>
<reference evidence="3 4" key="1">
    <citation type="submission" date="2019-01" db="EMBL/GenBank/DDBJ databases">
        <title>Nuclear Genome Assembly of the Microalgal Biofuel strain Nannochloropsis salina CCMP1776.</title>
        <authorList>
            <person name="Hovde B."/>
        </authorList>
    </citation>
    <scope>NUCLEOTIDE SEQUENCE [LARGE SCALE GENOMIC DNA]</scope>
    <source>
        <strain evidence="3 4">CCMP1776</strain>
    </source>
</reference>
<feature type="region of interest" description="Disordered" evidence="2">
    <location>
        <begin position="481"/>
        <end position="624"/>
    </location>
</feature>
<feature type="compositionally biased region" description="Basic and acidic residues" evidence="2">
    <location>
        <begin position="655"/>
        <end position="665"/>
    </location>
</feature>
<dbReference type="OrthoDB" id="10634399at2759"/>
<feature type="compositionally biased region" description="Basic and acidic residues" evidence="2">
    <location>
        <begin position="673"/>
        <end position="689"/>
    </location>
</feature>
<comment type="caution">
    <text evidence="3">The sequence shown here is derived from an EMBL/GenBank/DDBJ whole genome shotgun (WGS) entry which is preliminary data.</text>
</comment>
<feature type="compositionally biased region" description="Pro residues" evidence="2">
    <location>
        <begin position="556"/>
        <end position="567"/>
    </location>
</feature>
<organism evidence="3 4">
    <name type="scientific">Nannochloropsis salina CCMP1776</name>
    <dbReference type="NCBI Taxonomy" id="1027361"/>
    <lineage>
        <taxon>Eukaryota</taxon>
        <taxon>Sar</taxon>
        <taxon>Stramenopiles</taxon>
        <taxon>Ochrophyta</taxon>
        <taxon>Eustigmatophyceae</taxon>
        <taxon>Eustigmatales</taxon>
        <taxon>Monodopsidaceae</taxon>
        <taxon>Microchloropsis</taxon>
        <taxon>Microchloropsis salina</taxon>
    </lineage>
</organism>
<evidence type="ECO:0000256" key="2">
    <source>
        <dbReference type="SAM" id="MobiDB-lite"/>
    </source>
</evidence>
<dbReference type="Proteomes" id="UP000355283">
    <property type="component" value="Unassembled WGS sequence"/>
</dbReference>
<evidence type="ECO:0000313" key="3">
    <source>
        <dbReference type="EMBL" id="TFJ87397.1"/>
    </source>
</evidence>
<evidence type="ECO:0000256" key="1">
    <source>
        <dbReference type="SAM" id="Coils"/>
    </source>
</evidence>
<dbReference type="AlphaFoldDB" id="A0A4D9DAJ5"/>
<feature type="compositionally biased region" description="Polar residues" evidence="2">
    <location>
        <begin position="510"/>
        <end position="519"/>
    </location>
</feature>
<protein>
    <submittedName>
        <fullName evidence="3">Uncharacterized protein</fullName>
    </submittedName>
</protein>
<feature type="coiled-coil region" evidence="1">
    <location>
        <begin position="382"/>
        <end position="409"/>
    </location>
</feature>
<gene>
    <name evidence="3" type="ORF">NSK_001729</name>
</gene>
<sequence length="733" mass="77418">MPSVTRSAAASAAAATTVAAPMEASKKIQRPQAEQHASPSSSSTAVILSTEPGARLYEQAKAQQARRETLSKSTPAECTFSPTLATATRKVDIKTVETRAKAQSSALPTTTAKNIVATMTKRIEQLDLDARNHATRMPGSQHPHAPPPASQRTGEGPPDSPTPHRRAPTSGRRASIKGEGRSRSTGPITPPHVPPTLPASSSLPSNRLFAEAARQRERLAQRIADTRVPECTFHPKLVSRAASTSRTRPGGRASDVPFVERAQSYQRHVESKLSALRKEQAAQEQPSFRPTLPVHTGGKGATRDVGEQAGIKRGHGPGETVFDFLARTGTAASNAHSARVSNSSRDAPATLSSTVISPAPSHKGTHTRRTLSLGGAEARALFARLHAEATQKEEKVKTWEAEHMELEIQGCTFAPCLPGAPPVLPRSSAASASTAAGGDAAQRPQATAESPSPPTSLPRSPRRTTVVAPDVFSRLYQGNTSTDSALSLRSSSSPAASPATAVAPSRRPSITSASLSSFRAIQERVSGSKKSEDEKHSKQALPPPSPKILSTETTSPVPPSPPLPRSPSLPLASDEDDAILGTVFERLGRELQARREDAEAAASSQGKSAQPPSPSPTTHTHRSSLLREAHTLPYPTVPCMMACPSLFPFEETEHEGEKAGERQEGMSKSPSRKNMDRGVDKEGGEERAEGGAGPEEGGPREVFRSAEAFFSQREKGGGGLGEDASPAVMDVEV</sequence>
<name>A0A4D9DAJ5_9STRA</name>
<feature type="region of interest" description="Disordered" evidence="2">
    <location>
        <begin position="280"/>
        <end position="318"/>
    </location>
</feature>
<proteinExistence type="predicted"/>
<feature type="compositionally biased region" description="Polar residues" evidence="2">
    <location>
        <begin position="35"/>
        <end position="47"/>
    </location>
</feature>
<evidence type="ECO:0000313" key="4">
    <source>
        <dbReference type="Proteomes" id="UP000355283"/>
    </source>
</evidence>
<feature type="region of interest" description="Disordered" evidence="2">
    <location>
        <begin position="134"/>
        <end position="204"/>
    </location>
</feature>
<feature type="compositionally biased region" description="Pro residues" evidence="2">
    <location>
        <begin position="188"/>
        <end position="197"/>
    </location>
</feature>
<dbReference type="EMBL" id="SDOX01000006">
    <property type="protein sequence ID" value="TFJ87397.1"/>
    <property type="molecule type" value="Genomic_DNA"/>
</dbReference>